<accession>A0A1I1IG95</accession>
<evidence type="ECO:0000313" key="6">
    <source>
        <dbReference type="Proteomes" id="UP000199161"/>
    </source>
</evidence>
<organism evidence="5 6">
    <name type="scientific">Natronobacterium haloterrestre</name>
    <name type="common">Halobiforma haloterrestris</name>
    <dbReference type="NCBI Taxonomy" id="148448"/>
    <lineage>
        <taxon>Archaea</taxon>
        <taxon>Methanobacteriati</taxon>
        <taxon>Methanobacteriota</taxon>
        <taxon>Stenosarchaea group</taxon>
        <taxon>Halobacteria</taxon>
        <taxon>Halobacteriales</taxon>
        <taxon>Natrialbaceae</taxon>
        <taxon>Natronobacterium</taxon>
    </lineage>
</organism>
<dbReference type="Proteomes" id="UP000199161">
    <property type="component" value="Unassembled WGS sequence"/>
</dbReference>
<dbReference type="PANTHER" id="PTHR34236">
    <property type="entry name" value="DIMETHYL SULFOXIDE REDUCTASE TRANSCRIPTIONAL ACTIVATOR"/>
    <property type="match status" value="1"/>
</dbReference>
<feature type="region of interest" description="Disordered" evidence="3">
    <location>
        <begin position="70"/>
        <end position="133"/>
    </location>
</feature>
<evidence type="ECO:0000256" key="3">
    <source>
        <dbReference type="SAM" id="MobiDB-lite"/>
    </source>
</evidence>
<feature type="domain" description="HTH bat-type" evidence="4">
    <location>
        <begin position="216"/>
        <end position="267"/>
    </location>
</feature>
<dbReference type="InterPro" id="IPR007050">
    <property type="entry name" value="HTH_bacterioopsin"/>
</dbReference>
<keyword evidence="1" id="KW-0805">Transcription regulation</keyword>
<evidence type="ECO:0000313" key="5">
    <source>
        <dbReference type="EMBL" id="SFC35329.1"/>
    </source>
</evidence>
<keyword evidence="6" id="KW-1185">Reference proteome</keyword>
<dbReference type="RefSeq" id="WP_089788747.1">
    <property type="nucleotide sequence ID" value="NZ_FOKW01000007.1"/>
</dbReference>
<dbReference type="OrthoDB" id="156233at2157"/>
<dbReference type="EMBL" id="FOKW01000007">
    <property type="protein sequence ID" value="SFC35329.1"/>
    <property type="molecule type" value="Genomic_DNA"/>
</dbReference>
<name>A0A1I1IG95_NATHA</name>
<reference evidence="6" key="1">
    <citation type="submission" date="2016-10" db="EMBL/GenBank/DDBJ databases">
        <authorList>
            <person name="Varghese N."/>
            <person name="Submissions S."/>
        </authorList>
    </citation>
    <scope>NUCLEOTIDE SEQUENCE [LARGE SCALE GENOMIC DNA]</scope>
    <source>
        <strain evidence="6">DSM 13078</strain>
    </source>
</reference>
<proteinExistence type="predicted"/>
<dbReference type="PANTHER" id="PTHR34236:SF1">
    <property type="entry name" value="DIMETHYL SULFOXIDE REDUCTASE TRANSCRIPTIONAL ACTIVATOR"/>
    <property type="match status" value="1"/>
</dbReference>
<protein>
    <submittedName>
        <fullName evidence="5">HTH DNA binding domain-containing protein</fullName>
    </submittedName>
</protein>
<keyword evidence="2" id="KW-0804">Transcription</keyword>
<sequence>MTTVVELEIPADRLGFARTFDRVSTFEFRIGGLIGDSAPLVRVAGPDRHTLDDALEADPSVEVIASVADRANVGGQDPDGNVAASDAESDSAKSNANATVDATTSGANVGTAAASRTPGERGQAAPSNAESGSDRGQWLYRLDFRDGLKLFQQIVAENDGAILAAHGRDGRWSLQLLYHDRESVSASHDLFGQYDFRVEVTRISTPEDLERERTALTDTQYETIVTAHELGYFDVPRRITLEELAAELDVSHQALSERLRRSHAALISAELSERLSPAGIDP</sequence>
<dbReference type="Pfam" id="PF04967">
    <property type="entry name" value="HTH_10"/>
    <property type="match status" value="1"/>
</dbReference>
<dbReference type="AlphaFoldDB" id="A0A1I1IG95"/>
<evidence type="ECO:0000256" key="2">
    <source>
        <dbReference type="ARBA" id="ARBA00023163"/>
    </source>
</evidence>
<gene>
    <name evidence="5" type="ORF">SAMN05444422_107157</name>
</gene>
<evidence type="ECO:0000259" key="4">
    <source>
        <dbReference type="Pfam" id="PF04967"/>
    </source>
</evidence>
<evidence type="ECO:0000256" key="1">
    <source>
        <dbReference type="ARBA" id="ARBA00023015"/>
    </source>
</evidence>